<evidence type="ECO:0000256" key="11">
    <source>
        <dbReference type="PROSITE-ProRule" id="PRU01360"/>
    </source>
</evidence>
<comment type="caution">
    <text evidence="15">The sequence shown here is derived from an EMBL/GenBank/DDBJ whole genome shotgun (WGS) entry which is preliminary data.</text>
</comment>
<dbReference type="PROSITE" id="PS52016">
    <property type="entry name" value="TONB_DEPENDENT_REC_3"/>
    <property type="match status" value="1"/>
</dbReference>
<evidence type="ECO:0000256" key="3">
    <source>
        <dbReference type="ARBA" id="ARBA00022452"/>
    </source>
</evidence>
<dbReference type="InterPro" id="IPR000531">
    <property type="entry name" value="Beta-barrel_TonB"/>
</dbReference>
<keyword evidence="7" id="KW-0406">Ion transport</keyword>
<feature type="compositionally biased region" description="Low complexity" evidence="13">
    <location>
        <begin position="12"/>
        <end position="23"/>
    </location>
</feature>
<dbReference type="Pfam" id="PF07715">
    <property type="entry name" value="Plug"/>
    <property type="match status" value="1"/>
</dbReference>
<dbReference type="SMART" id="SM00965">
    <property type="entry name" value="STN"/>
    <property type="match status" value="1"/>
</dbReference>
<gene>
    <name evidence="15" type="ORF">CRD36_10670</name>
</gene>
<dbReference type="SUPFAM" id="SSF56935">
    <property type="entry name" value="Porins"/>
    <property type="match status" value="1"/>
</dbReference>
<keyword evidence="4" id="KW-0410">Iron transport</keyword>
<reference evidence="15 16" key="1">
    <citation type="submission" date="2017-10" db="EMBL/GenBank/DDBJ databases">
        <title>Frigbacter circumglobatus gen. nov. sp. nov., isolated from sediment cultured in situ.</title>
        <authorList>
            <person name="Zhao Z."/>
        </authorList>
    </citation>
    <scope>NUCLEOTIDE SEQUENCE [LARGE SCALE GENOMIC DNA]</scope>
    <source>
        <strain evidence="15 16">ZYL</strain>
    </source>
</reference>
<evidence type="ECO:0000256" key="10">
    <source>
        <dbReference type="ARBA" id="ARBA00023237"/>
    </source>
</evidence>
<dbReference type="InterPro" id="IPR036942">
    <property type="entry name" value="Beta-barrel_TonB_sf"/>
</dbReference>
<dbReference type="RefSeq" id="WP_099473037.1">
    <property type="nucleotide sequence ID" value="NZ_CP041025.1"/>
</dbReference>
<dbReference type="Gene3D" id="2.40.170.20">
    <property type="entry name" value="TonB-dependent receptor, beta-barrel domain"/>
    <property type="match status" value="1"/>
</dbReference>
<evidence type="ECO:0000256" key="6">
    <source>
        <dbReference type="ARBA" id="ARBA00023004"/>
    </source>
</evidence>
<keyword evidence="6" id="KW-0408">Iron</keyword>
<evidence type="ECO:0000256" key="9">
    <source>
        <dbReference type="ARBA" id="ARBA00023136"/>
    </source>
</evidence>
<keyword evidence="8 12" id="KW-0798">TonB box</keyword>
<dbReference type="InterPro" id="IPR039426">
    <property type="entry name" value="TonB-dep_rcpt-like"/>
</dbReference>
<keyword evidence="5 11" id="KW-0812">Transmembrane</keyword>
<dbReference type="AlphaFoldDB" id="A0A2G4YR44"/>
<dbReference type="Gene3D" id="3.55.50.30">
    <property type="match status" value="1"/>
</dbReference>
<dbReference type="Pfam" id="PF07660">
    <property type="entry name" value="STN"/>
    <property type="match status" value="1"/>
</dbReference>
<dbReference type="GO" id="GO:0006826">
    <property type="term" value="P:iron ion transport"/>
    <property type="evidence" value="ECO:0007669"/>
    <property type="project" value="UniProtKB-KW"/>
</dbReference>
<evidence type="ECO:0000256" key="8">
    <source>
        <dbReference type="ARBA" id="ARBA00023077"/>
    </source>
</evidence>
<feature type="domain" description="Secretin/TonB short N-terminal" evidence="14">
    <location>
        <begin position="80"/>
        <end position="131"/>
    </location>
</feature>
<evidence type="ECO:0000313" key="16">
    <source>
        <dbReference type="Proteomes" id="UP000229730"/>
    </source>
</evidence>
<evidence type="ECO:0000313" key="15">
    <source>
        <dbReference type="EMBL" id="PHZ84740.1"/>
    </source>
</evidence>
<dbReference type="GO" id="GO:0009279">
    <property type="term" value="C:cell outer membrane"/>
    <property type="evidence" value="ECO:0007669"/>
    <property type="project" value="UniProtKB-SubCell"/>
</dbReference>
<comment type="subcellular location">
    <subcellularLocation>
        <location evidence="1 11">Cell outer membrane</location>
        <topology evidence="1 11">Multi-pass membrane protein</topology>
    </subcellularLocation>
</comment>
<evidence type="ECO:0000256" key="4">
    <source>
        <dbReference type="ARBA" id="ARBA00022496"/>
    </source>
</evidence>
<evidence type="ECO:0000256" key="7">
    <source>
        <dbReference type="ARBA" id="ARBA00023065"/>
    </source>
</evidence>
<evidence type="ECO:0000256" key="5">
    <source>
        <dbReference type="ARBA" id="ARBA00022692"/>
    </source>
</evidence>
<feature type="compositionally biased region" description="Polar residues" evidence="13">
    <location>
        <begin position="1"/>
        <end position="11"/>
    </location>
</feature>
<keyword evidence="3 11" id="KW-1134">Transmembrane beta strand</keyword>
<comment type="similarity">
    <text evidence="11 12">Belongs to the TonB-dependent receptor family.</text>
</comment>
<evidence type="ECO:0000256" key="13">
    <source>
        <dbReference type="SAM" id="MobiDB-lite"/>
    </source>
</evidence>
<dbReference type="Pfam" id="PF00593">
    <property type="entry name" value="TonB_dep_Rec_b-barrel"/>
    <property type="match status" value="1"/>
</dbReference>
<evidence type="ECO:0000259" key="14">
    <source>
        <dbReference type="SMART" id="SM00965"/>
    </source>
</evidence>
<sequence>MKECKTNTATIKSQKSKYQSGKSMADNPIKGLALTSCLAILMGTSVTSVGAQEVQRVERFNLQSMPLSKAIANFSKQTGIVILASNEAFENKDSVRISGHFEPTQALEILLKNSGLVYRFKGENTIVISPISAQNIDLGNGFEKISFNTLADYEASLAPYDDDERADEVENVSFDEIIVTASRREQNLQDVPMAITAVRPEEFTSKGMTNLSDVIAFTPGFDTGTSTLGGPPGIGNLTARGVGQQAVSPVVGVYVDDAPVSSNIFAAFFVDGLLLDLERVEFLKGPQGTLYGATSIGGAVKYITRKPSLDEFRGTAAVNLSSTKHGSFNQIYNGRISMPIVEDKLGLTVSGFYEDNGGFVDLVDGVTRSLVKNNADTYERYGYAADLLFAASDRLDIRLSYMRQNADWGAQKGGQLIVDDNLVSTYGLYKTIGNPDDKQNLDSDIYSGTLNYQFDWGTLTSVSSYLTAGLSLNIDQVGFIGFVNTLPGHPTGTDTGVPTITLSSYKKYIQEVRLTSEVGDHFDWIVGLYYTDEDAVQSRAILGFPSGFDITSADARDSYNEYAVFGNFTYHFTPDLDVTVGGRVSRQNVGFANTQSGVLSPDNGVLSNEIDATADTWSAAVAYRPREGMSLYARVASGFRPARTNAPVSDGNGRIVSSTLVAPDTLWSYEVGAKGTMDDGLFTYDMALWYIDWGNFQTNVSIGAINYIGNAADGLTAKGFEGAFSLNLLEGLSLVSTIAYADSTLNDNEPLIFGLKGQQVPGVPKWSASINGQYGFALGSNLEGHVGGGLRYSSSRPSAFDDGTPTSLTVNLLSDSYVLADFNAGFTKGAYSFNFYVTNLFDKLAYKITSASPSRASTATPVTPRTIGMVLSASF</sequence>
<keyword evidence="9 11" id="KW-0472">Membrane</keyword>
<name>A0A2G4YR44_9PROT</name>
<proteinExistence type="inferred from homology"/>
<evidence type="ECO:0000256" key="12">
    <source>
        <dbReference type="RuleBase" id="RU003357"/>
    </source>
</evidence>
<dbReference type="EMBL" id="PDEM01000023">
    <property type="protein sequence ID" value="PHZ84740.1"/>
    <property type="molecule type" value="Genomic_DNA"/>
</dbReference>
<dbReference type="Proteomes" id="UP000229730">
    <property type="component" value="Unassembled WGS sequence"/>
</dbReference>
<dbReference type="InParanoid" id="A0A2G4YR44"/>
<dbReference type="FunCoup" id="A0A2G4YR44">
    <property type="interactions" value="131"/>
</dbReference>
<keyword evidence="10 11" id="KW-0998">Cell outer membrane</keyword>
<accession>A0A2G4YR44</accession>
<dbReference type="PANTHER" id="PTHR32552">
    <property type="entry name" value="FERRICHROME IRON RECEPTOR-RELATED"/>
    <property type="match status" value="1"/>
</dbReference>
<dbReference type="OrthoDB" id="9760333at2"/>
<keyword evidence="16" id="KW-1185">Reference proteome</keyword>
<keyword evidence="2 11" id="KW-0813">Transport</keyword>
<organism evidence="15 16">
    <name type="scientific">Paremcibacter congregatus</name>
    <dbReference type="NCBI Taxonomy" id="2043170"/>
    <lineage>
        <taxon>Bacteria</taxon>
        <taxon>Pseudomonadati</taxon>
        <taxon>Pseudomonadota</taxon>
        <taxon>Alphaproteobacteria</taxon>
        <taxon>Emcibacterales</taxon>
        <taxon>Emcibacteraceae</taxon>
        <taxon>Paremcibacter</taxon>
    </lineage>
</organism>
<dbReference type="PANTHER" id="PTHR32552:SF81">
    <property type="entry name" value="TONB-DEPENDENT OUTER MEMBRANE RECEPTOR"/>
    <property type="match status" value="1"/>
</dbReference>
<evidence type="ECO:0000256" key="1">
    <source>
        <dbReference type="ARBA" id="ARBA00004571"/>
    </source>
</evidence>
<feature type="region of interest" description="Disordered" evidence="13">
    <location>
        <begin position="1"/>
        <end position="24"/>
    </location>
</feature>
<protein>
    <recommendedName>
        <fullName evidence="14">Secretin/TonB short N-terminal domain-containing protein</fullName>
    </recommendedName>
</protein>
<dbReference type="InterPro" id="IPR011662">
    <property type="entry name" value="Secretin/TonB_short_N"/>
</dbReference>
<evidence type="ECO:0000256" key="2">
    <source>
        <dbReference type="ARBA" id="ARBA00022448"/>
    </source>
</evidence>
<dbReference type="InterPro" id="IPR012910">
    <property type="entry name" value="Plug_dom"/>
</dbReference>